<gene>
    <name evidence="1" type="ORF">OESDEN_00268</name>
</gene>
<reference evidence="1 2" key="1">
    <citation type="submission" date="2014-03" db="EMBL/GenBank/DDBJ databases">
        <title>Draft genome of the hookworm Oesophagostomum dentatum.</title>
        <authorList>
            <person name="Mitreva M."/>
        </authorList>
    </citation>
    <scope>NUCLEOTIDE SEQUENCE [LARGE SCALE GENOMIC DNA]</scope>
    <source>
        <strain evidence="1 2">OD-Hann</strain>
    </source>
</reference>
<dbReference type="Proteomes" id="UP000053660">
    <property type="component" value="Unassembled WGS sequence"/>
</dbReference>
<organism evidence="1 2">
    <name type="scientific">Oesophagostomum dentatum</name>
    <name type="common">Nodular worm</name>
    <dbReference type="NCBI Taxonomy" id="61180"/>
    <lineage>
        <taxon>Eukaryota</taxon>
        <taxon>Metazoa</taxon>
        <taxon>Ecdysozoa</taxon>
        <taxon>Nematoda</taxon>
        <taxon>Chromadorea</taxon>
        <taxon>Rhabditida</taxon>
        <taxon>Rhabditina</taxon>
        <taxon>Rhabditomorpha</taxon>
        <taxon>Strongyloidea</taxon>
        <taxon>Strongylidae</taxon>
        <taxon>Oesophagostomum</taxon>
    </lineage>
</organism>
<proteinExistence type="predicted"/>
<evidence type="ECO:0000313" key="1">
    <source>
        <dbReference type="EMBL" id="KHJ99759.1"/>
    </source>
</evidence>
<dbReference type="EMBL" id="KN549206">
    <property type="protein sequence ID" value="KHJ99759.1"/>
    <property type="molecule type" value="Genomic_DNA"/>
</dbReference>
<protein>
    <submittedName>
        <fullName evidence="1">Uncharacterized protein</fullName>
    </submittedName>
</protein>
<evidence type="ECO:0000313" key="2">
    <source>
        <dbReference type="Proteomes" id="UP000053660"/>
    </source>
</evidence>
<name>A0A0B1TR77_OESDE</name>
<accession>A0A0B1TR77</accession>
<keyword evidence="2" id="KW-1185">Reference proteome</keyword>
<dbReference type="AlphaFoldDB" id="A0A0B1TR77"/>
<sequence>MLCGFFLDGHFHEDTLISHVHNANVKVDADQESKGGHINNDLKQGSLEDKARQIPLGNVPIKTAGQAETLLVQVI</sequence>